<reference evidence="2 3" key="1">
    <citation type="submission" date="2019-10" db="EMBL/GenBank/DDBJ databases">
        <title>Sequencing and Assembly of Multiple Reported Metal-Biooxidizing Members of the Extremely Thermoacidophilic Archaeal Family Sulfolobaceae.</title>
        <authorList>
            <person name="Counts J.A."/>
            <person name="Kelly R.M."/>
        </authorList>
    </citation>
    <scope>NUCLEOTIDE SEQUENCE [LARGE SCALE GENOMIC DNA]</scope>
    <source>
        <strain evidence="2 3">DSM 6482</strain>
    </source>
</reference>
<proteinExistence type="predicted"/>
<gene>
    <name evidence="2" type="ORF">GC250_07330</name>
</gene>
<dbReference type="Gene3D" id="3.10.20.30">
    <property type="match status" value="1"/>
</dbReference>
<dbReference type="InterPro" id="IPR004095">
    <property type="entry name" value="TGS"/>
</dbReference>
<dbReference type="Gene3D" id="6.10.140.1070">
    <property type="match status" value="1"/>
</dbReference>
<dbReference type="Pfam" id="PF02824">
    <property type="entry name" value="TGS"/>
    <property type="match status" value="1"/>
</dbReference>
<dbReference type="Proteomes" id="UP000470772">
    <property type="component" value="Unassembled WGS sequence"/>
</dbReference>
<dbReference type="RefSeq" id="WP_156016825.1">
    <property type="nucleotide sequence ID" value="NZ_WGGD01000005.1"/>
</dbReference>
<dbReference type="InterPro" id="IPR012675">
    <property type="entry name" value="Beta-grasp_dom_sf"/>
</dbReference>
<evidence type="ECO:0000313" key="3">
    <source>
        <dbReference type="Proteomes" id="UP000470772"/>
    </source>
</evidence>
<accession>A0A6A9QIY9</accession>
<dbReference type="GO" id="GO:0003924">
    <property type="term" value="F:GTPase activity"/>
    <property type="evidence" value="ECO:0007669"/>
    <property type="project" value="InterPro"/>
</dbReference>
<dbReference type="GO" id="GO:0005525">
    <property type="term" value="F:GTP binding"/>
    <property type="evidence" value="ECO:0007669"/>
    <property type="project" value="InterPro"/>
</dbReference>
<name>A0A6A9QIY9_SULME</name>
<dbReference type="PROSITE" id="PS51880">
    <property type="entry name" value="TGS"/>
    <property type="match status" value="1"/>
</dbReference>
<organism evidence="2 3">
    <name type="scientific">Sulfuracidifex metallicus DSM 6482 = JCM 9184</name>
    <dbReference type="NCBI Taxonomy" id="523847"/>
    <lineage>
        <taxon>Archaea</taxon>
        <taxon>Thermoproteota</taxon>
        <taxon>Thermoprotei</taxon>
        <taxon>Sulfolobales</taxon>
        <taxon>Sulfolobaceae</taxon>
        <taxon>Sulfuracidifex</taxon>
    </lineage>
</organism>
<feature type="domain" description="TGS" evidence="1">
    <location>
        <begin position="278"/>
        <end position="352"/>
    </location>
</feature>
<dbReference type="InterPro" id="IPR012676">
    <property type="entry name" value="TGS-like"/>
</dbReference>
<dbReference type="EMBL" id="WGGD01000005">
    <property type="protein sequence ID" value="MUN29247.1"/>
    <property type="molecule type" value="Genomic_DNA"/>
</dbReference>
<dbReference type="InterPro" id="IPR045001">
    <property type="entry name" value="DRG"/>
</dbReference>
<keyword evidence="3" id="KW-1185">Reference proteome</keyword>
<dbReference type="SUPFAM" id="SSF81271">
    <property type="entry name" value="TGS-like"/>
    <property type="match status" value="1"/>
</dbReference>
<sequence length="353" mass="39430">MVTNLPAEAKAKWMKVMDAKTPEEKIKAIQDFLSYVPKHKGTENLVYWAKRRLAELKEEAEKEKRKGGGKRSFSIFVEKAGAGQVVLLGDAFLRTELLRALTNVKVIPRDVPVPGMAPFEDIKLQLVNPPLTVPLSKVVGLARNADAIVIVANDLQEYEQIKKFLEDNNVLLKKPRGKVIIERSRYGNSGLRIVNLGKIVDSSESEIRKYLEGFGIKSAIVRILGEITMDDVEKAIFESVTFKPGVLVSPKPLGVDVYSLTFNVARRELPKVLFESLDVIRVYTKEPGEDATGDPLIMRKGSTVMDVARRLHSSLAEGMRYARVWGKSVKFPGQKVGGDHILEDKDIIEIHTK</sequence>
<evidence type="ECO:0000313" key="2">
    <source>
        <dbReference type="EMBL" id="MUN29247.1"/>
    </source>
</evidence>
<dbReference type="PANTHER" id="PTHR43127">
    <property type="entry name" value="DEVELOPMENTALLY-REGULATED GTP-BINDING PROTEIN 2"/>
    <property type="match status" value="1"/>
</dbReference>
<evidence type="ECO:0000259" key="1">
    <source>
        <dbReference type="PROSITE" id="PS51880"/>
    </source>
</evidence>
<protein>
    <submittedName>
        <fullName evidence="2">TGS domain-containing protein</fullName>
    </submittedName>
</protein>
<comment type="caution">
    <text evidence="2">The sequence shown here is derived from an EMBL/GenBank/DDBJ whole genome shotgun (WGS) entry which is preliminary data.</text>
</comment>
<dbReference type="CDD" id="cd01666">
    <property type="entry name" value="TGS_DRG"/>
    <property type="match status" value="1"/>
</dbReference>
<dbReference type="AlphaFoldDB" id="A0A6A9QIY9"/>